<proteinExistence type="predicted"/>
<gene>
    <name evidence="1" type="ORF">E1292_09000</name>
</gene>
<dbReference type="RefSeq" id="WP_132593955.1">
    <property type="nucleotide sequence ID" value="NZ_SMKO01000015.1"/>
</dbReference>
<reference evidence="1 2" key="1">
    <citation type="submission" date="2019-03" db="EMBL/GenBank/DDBJ databases">
        <title>Draft genome sequences of novel Actinobacteria.</title>
        <authorList>
            <person name="Sahin N."/>
            <person name="Ay H."/>
            <person name="Saygin H."/>
        </authorList>
    </citation>
    <scope>NUCLEOTIDE SEQUENCE [LARGE SCALE GENOMIC DNA]</scope>
    <source>
        <strain evidence="1 2">KC310</strain>
    </source>
</reference>
<dbReference type="Proteomes" id="UP000295258">
    <property type="component" value="Unassembled WGS sequence"/>
</dbReference>
<accession>A0A4R4VYY9</accession>
<evidence type="ECO:0000313" key="2">
    <source>
        <dbReference type="Proteomes" id="UP000295258"/>
    </source>
</evidence>
<name>A0A4R4VYY9_9ACTN</name>
<organism evidence="1 2">
    <name type="scientific">Nonomuraea deserti</name>
    <dbReference type="NCBI Taxonomy" id="1848322"/>
    <lineage>
        <taxon>Bacteria</taxon>
        <taxon>Bacillati</taxon>
        <taxon>Actinomycetota</taxon>
        <taxon>Actinomycetes</taxon>
        <taxon>Streptosporangiales</taxon>
        <taxon>Streptosporangiaceae</taxon>
        <taxon>Nonomuraea</taxon>
    </lineage>
</organism>
<comment type="caution">
    <text evidence="1">The sequence shown here is derived from an EMBL/GenBank/DDBJ whole genome shotgun (WGS) entry which is preliminary data.</text>
</comment>
<sequence length="111" mass="12589">MLHYEFVPGLRQEEEETRGPFFWNWILSTEDDLNSLYNDHNLGAFASNGKAATHGTRHLGGPVPSSARLLCLNFTPAEGWTPLRSWCRQLHISVPEGHVTESWTTPRQDAE</sequence>
<protein>
    <submittedName>
        <fullName evidence="1">Uncharacterized protein</fullName>
    </submittedName>
</protein>
<keyword evidence="2" id="KW-1185">Reference proteome</keyword>
<evidence type="ECO:0000313" key="1">
    <source>
        <dbReference type="EMBL" id="TDD09637.1"/>
    </source>
</evidence>
<dbReference type="AlphaFoldDB" id="A0A4R4VYY9"/>
<dbReference type="EMBL" id="SMKO01000015">
    <property type="protein sequence ID" value="TDD09637.1"/>
    <property type="molecule type" value="Genomic_DNA"/>
</dbReference>